<protein>
    <submittedName>
        <fullName evidence="1">Uncharacterized protein</fullName>
    </submittedName>
</protein>
<organism evidence="1 2">
    <name type="scientific">Heterobasidion irregulare (strain TC 32-1)</name>
    <dbReference type="NCBI Taxonomy" id="747525"/>
    <lineage>
        <taxon>Eukaryota</taxon>
        <taxon>Fungi</taxon>
        <taxon>Dikarya</taxon>
        <taxon>Basidiomycota</taxon>
        <taxon>Agaricomycotina</taxon>
        <taxon>Agaricomycetes</taxon>
        <taxon>Russulales</taxon>
        <taxon>Bondarzewiaceae</taxon>
        <taxon>Heterobasidion</taxon>
        <taxon>Heterobasidion annosum species complex</taxon>
    </lineage>
</organism>
<dbReference type="HOGENOM" id="CLU_3002002_0_0_1"/>
<dbReference type="Proteomes" id="UP000030671">
    <property type="component" value="Unassembled WGS sequence"/>
</dbReference>
<feature type="non-terminal residue" evidence="1">
    <location>
        <position position="1"/>
    </location>
</feature>
<accession>W4JVG8</accession>
<dbReference type="OrthoDB" id="413008at2759"/>
<proteinExistence type="predicted"/>
<keyword evidence="2" id="KW-1185">Reference proteome</keyword>
<dbReference type="RefSeq" id="XP_009551718.1">
    <property type="nucleotide sequence ID" value="XM_009553423.1"/>
</dbReference>
<name>W4JVG8_HETIT</name>
<sequence length="57" mass="6555">QMNFIHQSSALDIGKLLEGVSPPRVIHDDISVKDTSAALDELMRRKPLYNVWQIIFF</sequence>
<dbReference type="KEGG" id="hir:HETIRDRAFT_247805"/>
<reference evidence="1 2" key="1">
    <citation type="journal article" date="2012" name="New Phytol.">
        <title>Insight into trade-off between wood decay and parasitism from the genome of a fungal forest pathogen.</title>
        <authorList>
            <person name="Olson A."/>
            <person name="Aerts A."/>
            <person name="Asiegbu F."/>
            <person name="Belbahri L."/>
            <person name="Bouzid O."/>
            <person name="Broberg A."/>
            <person name="Canback B."/>
            <person name="Coutinho P.M."/>
            <person name="Cullen D."/>
            <person name="Dalman K."/>
            <person name="Deflorio G."/>
            <person name="van Diepen L.T."/>
            <person name="Dunand C."/>
            <person name="Duplessis S."/>
            <person name="Durling M."/>
            <person name="Gonthier P."/>
            <person name="Grimwood J."/>
            <person name="Fossdal C.G."/>
            <person name="Hansson D."/>
            <person name="Henrissat B."/>
            <person name="Hietala A."/>
            <person name="Himmelstrand K."/>
            <person name="Hoffmeister D."/>
            <person name="Hogberg N."/>
            <person name="James T.Y."/>
            <person name="Karlsson M."/>
            <person name="Kohler A."/>
            <person name="Kues U."/>
            <person name="Lee Y.H."/>
            <person name="Lin Y.C."/>
            <person name="Lind M."/>
            <person name="Lindquist E."/>
            <person name="Lombard V."/>
            <person name="Lucas S."/>
            <person name="Lunden K."/>
            <person name="Morin E."/>
            <person name="Murat C."/>
            <person name="Park J."/>
            <person name="Raffaello T."/>
            <person name="Rouze P."/>
            <person name="Salamov A."/>
            <person name="Schmutz J."/>
            <person name="Solheim H."/>
            <person name="Stahlberg J."/>
            <person name="Velez H."/>
            <person name="de Vries R.P."/>
            <person name="Wiebenga A."/>
            <person name="Woodward S."/>
            <person name="Yakovlev I."/>
            <person name="Garbelotto M."/>
            <person name="Martin F."/>
            <person name="Grigoriev I.V."/>
            <person name="Stenlid J."/>
        </authorList>
    </citation>
    <scope>NUCLEOTIDE SEQUENCE [LARGE SCALE GENOMIC DNA]</scope>
    <source>
        <strain evidence="1 2">TC 32-1</strain>
    </source>
</reference>
<dbReference type="AlphaFoldDB" id="W4JVG8"/>
<dbReference type="EMBL" id="KI925464">
    <property type="protein sequence ID" value="ETW76851.1"/>
    <property type="molecule type" value="Genomic_DNA"/>
</dbReference>
<gene>
    <name evidence="1" type="ORF">HETIRDRAFT_247805</name>
</gene>
<feature type="non-terminal residue" evidence="1">
    <location>
        <position position="57"/>
    </location>
</feature>
<dbReference type="InParanoid" id="W4JVG8"/>
<evidence type="ECO:0000313" key="2">
    <source>
        <dbReference type="Proteomes" id="UP000030671"/>
    </source>
</evidence>
<dbReference type="GeneID" id="20669202"/>
<evidence type="ECO:0000313" key="1">
    <source>
        <dbReference type="EMBL" id="ETW76851.1"/>
    </source>
</evidence>